<accession>A0A0E9XFN5</accession>
<dbReference type="EMBL" id="GBXM01007123">
    <property type="protein sequence ID" value="JAI01455.1"/>
    <property type="molecule type" value="Transcribed_RNA"/>
</dbReference>
<reference evidence="1" key="2">
    <citation type="journal article" date="2015" name="Fish Shellfish Immunol.">
        <title>Early steps in the European eel (Anguilla anguilla)-Vibrio vulnificus interaction in the gills: Role of the RtxA13 toxin.</title>
        <authorList>
            <person name="Callol A."/>
            <person name="Pajuelo D."/>
            <person name="Ebbesson L."/>
            <person name="Teles M."/>
            <person name="MacKenzie S."/>
            <person name="Amaro C."/>
        </authorList>
    </citation>
    <scope>NUCLEOTIDE SEQUENCE</scope>
</reference>
<organism evidence="1">
    <name type="scientific">Anguilla anguilla</name>
    <name type="common">European freshwater eel</name>
    <name type="synonym">Muraena anguilla</name>
    <dbReference type="NCBI Taxonomy" id="7936"/>
    <lineage>
        <taxon>Eukaryota</taxon>
        <taxon>Metazoa</taxon>
        <taxon>Chordata</taxon>
        <taxon>Craniata</taxon>
        <taxon>Vertebrata</taxon>
        <taxon>Euteleostomi</taxon>
        <taxon>Actinopterygii</taxon>
        <taxon>Neopterygii</taxon>
        <taxon>Teleostei</taxon>
        <taxon>Anguilliformes</taxon>
        <taxon>Anguillidae</taxon>
        <taxon>Anguilla</taxon>
    </lineage>
</organism>
<protein>
    <submittedName>
        <fullName evidence="1">Uncharacterized protein</fullName>
    </submittedName>
</protein>
<reference evidence="1" key="1">
    <citation type="submission" date="2014-11" db="EMBL/GenBank/DDBJ databases">
        <authorList>
            <person name="Amaro Gonzalez C."/>
        </authorList>
    </citation>
    <scope>NUCLEOTIDE SEQUENCE</scope>
</reference>
<name>A0A0E9XFN5_ANGAN</name>
<dbReference type="AlphaFoldDB" id="A0A0E9XFN5"/>
<evidence type="ECO:0000313" key="1">
    <source>
        <dbReference type="EMBL" id="JAI01455.1"/>
    </source>
</evidence>
<proteinExistence type="predicted"/>
<sequence>MQYRRLPTGKHACTSTAHYTLTIIPQKRFCLHTHREALCTHPHRTQLTTSLEWPTTWHTLTLLGEQLCPSWTHTVYTPQPANAQHITNKPKYRGAPSTVMQCWWGTATK</sequence>